<dbReference type="SUPFAM" id="SSF53218">
    <property type="entry name" value="Molybdenum cofactor biosynthesis proteins"/>
    <property type="match status" value="1"/>
</dbReference>
<dbReference type="EMBL" id="MU069852">
    <property type="protein sequence ID" value="KAF5832752.1"/>
    <property type="molecule type" value="Genomic_DNA"/>
</dbReference>
<dbReference type="Pfam" id="PF24102">
    <property type="entry name" value="FLAD1_M"/>
    <property type="match status" value="1"/>
</dbReference>
<feature type="domain" description="MoaB/Mog" evidence="1">
    <location>
        <begin position="66"/>
        <end position="232"/>
    </location>
</feature>
<dbReference type="CDD" id="cd00885">
    <property type="entry name" value="cinA"/>
    <property type="match status" value="1"/>
</dbReference>
<sequence length="314" mass="34545">MKMGSRGMLVAQRLSKVVKHQLHAQRLTHLCPRATSAAAHAHAARIFRPQVRCASTPGTHESPKACLLVIGDEVLSGSIADANTPWLARLLYSRGVDLIRVEYIPDDVGDIMQSAINLRKRVGPSGFVFTSGGIGPTHDDVTYEALAKAFGAQLELHGPTVERMRESYARRGMELNEARLRMATLPTPSEVLFSEGTWVPLVNLNNVYILPGIPKLFQTMISSHQSRFTGMHAFEERSLFSVQGESFISERISRVAAANPKVAIGSYPNTNEKTEGTWKVRVVVRGREGESLQAAVKSLREHIPELQTQEPSTA</sequence>
<dbReference type="PANTHER" id="PTHR13939">
    <property type="entry name" value="NICOTINAMIDE-NUCLEOTIDE AMIDOHYDROLASE PNCC"/>
    <property type="match status" value="1"/>
</dbReference>
<dbReference type="InterPro" id="IPR056596">
    <property type="entry name" value="FLAD1_M"/>
</dbReference>
<dbReference type="InterPro" id="IPR036425">
    <property type="entry name" value="MoaB/Mog-like_dom_sf"/>
</dbReference>
<proteinExistence type="predicted"/>
<dbReference type="PANTHER" id="PTHR13939:SF0">
    <property type="entry name" value="NMN AMIDOHYDROLASE-LIKE PROTEIN YFAY"/>
    <property type="match status" value="1"/>
</dbReference>
<dbReference type="Proteomes" id="UP000815325">
    <property type="component" value="Unassembled WGS sequence"/>
</dbReference>
<dbReference type="InterPro" id="IPR050101">
    <property type="entry name" value="CinA"/>
</dbReference>
<dbReference type="Pfam" id="PF00994">
    <property type="entry name" value="MoCF_biosynth"/>
    <property type="match status" value="1"/>
</dbReference>
<keyword evidence="3" id="KW-1185">Reference proteome</keyword>
<protein>
    <submittedName>
        <fullName evidence="2">MoaB/Mog domain-containing protein</fullName>
    </submittedName>
</protein>
<dbReference type="Gene3D" id="3.40.980.10">
    <property type="entry name" value="MoaB/Mog-like domain"/>
    <property type="match status" value="1"/>
</dbReference>
<reference evidence="2" key="1">
    <citation type="submission" date="2017-08" db="EMBL/GenBank/DDBJ databases">
        <authorList>
            <person name="Polle J.E."/>
            <person name="Barry K."/>
            <person name="Cushman J."/>
            <person name="Schmutz J."/>
            <person name="Tran D."/>
            <person name="Hathwaick L.T."/>
            <person name="Yim W.C."/>
            <person name="Jenkins J."/>
            <person name="Mckie-Krisberg Z.M."/>
            <person name="Prochnik S."/>
            <person name="Lindquist E."/>
            <person name="Dockter R.B."/>
            <person name="Adam C."/>
            <person name="Molina H."/>
            <person name="Bunkerborg J."/>
            <person name="Jin E."/>
            <person name="Buchheim M."/>
            <person name="Magnuson J."/>
        </authorList>
    </citation>
    <scope>NUCLEOTIDE SEQUENCE</scope>
    <source>
        <strain evidence="2">CCAP 19/18</strain>
    </source>
</reference>
<dbReference type="InterPro" id="IPR001453">
    <property type="entry name" value="MoaB/Mog_dom"/>
</dbReference>
<evidence type="ECO:0000313" key="3">
    <source>
        <dbReference type="Proteomes" id="UP000815325"/>
    </source>
</evidence>
<evidence type="ECO:0000259" key="1">
    <source>
        <dbReference type="SMART" id="SM00852"/>
    </source>
</evidence>
<gene>
    <name evidence="2" type="ORF">DUNSADRAFT_11271</name>
</gene>
<organism evidence="2 3">
    <name type="scientific">Dunaliella salina</name>
    <name type="common">Green alga</name>
    <name type="synonym">Protococcus salinus</name>
    <dbReference type="NCBI Taxonomy" id="3046"/>
    <lineage>
        <taxon>Eukaryota</taxon>
        <taxon>Viridiplantae</taxon>
        <taxon>Chlorophyta</taxon>
        <taxon>core chlorophytes</taxon>
        <taxon>Chlorophyceae</taxon>
        <taxon>CS clade</taxon>
        <taxon>Chlamydomonadales</taxon>
        <taxon>Dunaliellaceae</taxon>
        <taxon>Dunaliella</taxon>
    </lineage>
</organism>
<evidence type="ECO:0000313" key="2">
    <source>
        <dbReference type="EMBL" id="KAF5832752.1"/>
    </source>
</evidence>
<dbReference type="SMART" id="SM00852">
    <property type="entry name" value="MoCF_biosynth"/>
    <property type="match status" value="1"/>
</dbReference>
<comment type="caution">
    <text evidence="2">The sequence shown here is derived from an EMBL/GenBank/DDBJ whole genome shotgun (WGS) entry which is preliminary data.</text>
</comment>
<accession>A0ABQ7GDR4</accession>
<name>A0ABQ7GDR4_DUNSA</name>